<dbReference type="EMBL" id="JBJJXI010000053">
    <property type="protein sequence ID" value="KAL3400133.1"/>
    <property type="molecule type" value="Genomic_DNA"/>
</dbReference>
<evidence type="ECO:0000313" key="2">
    <source>
        <dbReference type="Proteomes" id="UP001627154"/>
    </source>
</evidence>
<protein>
    <submittedName>
        <fullName evidence="1">Uncharacterized protein</fullName>
    </submittedName>
</protein>
<sequence length="67" mass="7896">MIIGANRSRCYYILLWAHIKVAKSKESERKSDKEVRAVCACARWLFTVHIISCARRIKMFRIIIEVL</sequence>
<comment type="caution">
    <text evidence="1">The sequence shown here is derived from an EMBL/GenBank/DDBJ whole genome shotgun (WGS) entry which is preliminary data.</text>
</comment>
<evidence type="ECO:0000313" key="1">
    <source>
        <dbReference type="EMBL" id="KAL3400133.1"/>
    </source>
</evidence>
<accession>A0ABD2X436</accession>
<dbReference type="AlphaFoldDB" id="A0ABD2X436"/>
<gene>
    <name evidence="1" type="ORF">TKK_006543</name>
</gene>
<name>A0ABD2X436_9HYME</name>
<proteinExistence type="predicted"/>
<keyword evidence="2" id="KW-1185">Reference proteome</keyword>
<reference evidence="1 2" key="1">
    <citation type="journal article" date="2024" name="bioRxiv">
        <title>A reference genome for Trichogramma kaykai: A tiny desert-dwelling parasitoid wasp with competing sex-ratio distorters.</title>
        <authorList>
            <person name="Culotta J."/>
            <person name="Lindsey A.R."/>
        </authorList>
    </citation>
    <scope>NUCLEOTIDE SEQUENCE [LARGE SCALE GENOMIC DNA]</scope>
    <source>
        <strain evidence="1 2">KSX58</strain>
    </source>
</reference>
<organism evidence="1 2">
    <name type="scientific">Trichogramma kaykai</name>
    <dbReference type="NCBI Taxonomy" id="54128"/>
    <lineage>
        <taxon>Eukaryota</taxon>
        <taxon>Metazoa</taxon>
        <taxon>Ecdysozoa</taxon>
        <taxon>Arthropoda</taxon>
        <taxon>Hexapoda</taxon>
        <taxon>Insecta</taxon>
        <taxon>Pterygota</taxon>
        <taxon>Neoptera</taxon>
        <taxon>Endopterygota</taxon>
        <taxon>Hymenoptera</taxon>
        <taxon>Apocrita</taxon>
        <taxon>Proctotrupomorpha</taxon>
        <taxon>Chalcidoidea</taxon>
        <taxon>Trichogrammatidae</taxon>
        <taxon>Trichogramma</taxon>
    </lineage>
</organism>
<dbReference type="Proteomes" id="UP001627154">
    <property type="component" value="Unassembled WGS sequence"/>
</dbReference>